<comment type="caution">
    <text evidence="1">The sequence shown here is derived from an EMBL/GenBank/DDBJ whole genome shotgun (WGS) entry which is preliminary data.</text>
</comment>
<dbReference type="RefSeq" id="WP_209650366.1">
    <property type="nucleotide sequence ID" value="NZ_JBEPNV010000001.1"/>
</dbReference>
<sequence>MSRLAARLALFFGLRARPAPTPELLIHRGEREFCAGTAALGTASKPVAKLSAEEAHRCFGIRIVPATSDEAFRHYTTRRVIADELVSER</sequence>
<dbReference type="Proteomes" id="UP001549119">
    <property type="component" value="Unassembled WGS sequence"/>
</dbReference>
<reference evidence="1 2" key="1">
    <citation type="submission" date="2024-06" db="EMBL/GenBank/DDBJ databases">
        <title>Genomics of switchgrass bacterial isolates.</title>
        <authorList>
            <person name="Shade A."/>
        </authorList>
    </citation>
    <scope>NUCLEOTIDE SEQUENCE [LARGE SCALE GENOMIC DNA]</scope>
    <source>
        <strain evidence="1 2">PvP084</strain>
    </source>
</reference>
<evidence type="ECO:0000313" key="2">
    <source>
        <dbReference type="Proteomes" id="UP001549119"/>
    </source>
</evidence>
<evidence type="ECO:0000313" key="1">
    <source>
        <dbReference type="EMBL" id="MET3868593.1"/>
    </source>
</evidence>
<name>A0ABV2NQD2_9HYPH</name>
<gene>
    <name evidence="1" type="ORF">ABIC20_005902</name>
</gene>
<organism evidence="1 2">
    <name type="scientific">Methylobacterium radiotolerans</name>
    <dbReference type="NCBI Taxonomy" id="31998"/>
    <lineage>
        <taxon>Bacteria</taxon>
        <taxon>Pseudomonadati</taxon>
        <taxon>Pseudomonadota</taxon>
        <taxon>Alphaproteobacteria</taxon>
        <taxon>Hyphomicrobiales</taxon>
        <taxon>Methylobacteriaceae</taxon>
        <taxon>Methylobacterium</taxon>
    </lineage>
</organism>
<protein>
    <submittedName>
        <fullName evidence="1">Uncharacterized protein</fullName>
    </submittedName>
</protein>
<accession>A0ABV2NQD2</accession>
<proteinExistence type="predicted"/>
<keyword evidence="2" id="KW-1185">Reference proteome</keyword>
<dbReference type="EMBL" id="JBEPNW010000002">
    <property type="protein sequence ID" value="MET3868593.1"/>
    <property type="molecule type" value="Genomic_DNA"/>
</dbReference>